<evidence type="ECO:0000259" key="1">
    <source>
        <dbReference type="Pfam" id="PF17111"/>
    </source>
</evidence>
<keyword evidence="3" id="KW-1185">Reference proteome</keyword>
<organism evidence="2 3">
    <name type="scientific">Trichoderma simmonsii</name>
    <dbReference type="NCBI Taxonomy" id="1491479"/>
    <lineage>
        <taxon>Eukaryota</taxon>
        <taxon>Fungi</taxon>
        <taxon>Dikarya</taxon>
        <taxon>Ascomycota</taxon>
        <taxon>Pezizomycotina</taxon>
        <taxon>Sordariomycetes</taxon>
        <taxon>Hypocreomycetidae</taxon>
        <taxon>Hypocreales</taxon>
        <taxon>Hypocreaceae</taxon>
        <taxon>Trichoderma</taxon>
    </lineage>
</organism>
<gene>
    <name evidence="2" type="ORF">H0G86_001766</name>
</gene>
<proteinExistence type="predicted"/>
<evidence type="ECO:0000313" key="2">
    <source>
        <dbReference type="EMBL" id="QYS94436.1"/>
    </source>
</evidence>
<accession>A0A8G0L2B4</accession>
<dbReference type="AlphaFoldDB" id="A0A8G0L2B4"/>
<dbReference type="Pfam" id="PF17111">
    <property type="entry name" value="PigL_N"/>
    <property type="match status" value="1"/>
</dbReference>
<evidence type="ECO:0000313" key="3">
    <source>
        <dbReference type="Proteomes" id="UP000826661"/>
    </source>
</evidence>
<dbReference type="InterPro" id="IPR031348">
    <property type="entry name" value="PigL_N"/>
</dbReference>
<protein>
    <recommendedName>
        <fullName evidence="1">Azaphilone pigments biosynthesis cluster protein L N-terminal domain-containing protein</fullName>
    </recommendedName>
</protein>
<dbReference type="Proteomes" id="UP000826661">
    <property type="component" value="Chromosome I"/>
</dbReference>
<reference evidence="2 3" key="1">
    <citation type="journal article" date="2021" name="BMC Genomics">
        <title>Telomere-to-telomere genome assembly of asparaginase-producing Trichoderma simmonsii.</title>
        <authorList>
            <person name="Chung D."/>
            <person name="Kwon Y.M."/>
            <person name="Yang Y."/>
        </authorList>
    </citation>
    <scope>NUCLEOTIDE SEQUENCE [LARGE SCALE GENOMIC DNA]</scope>
    <source>
        <strain evidence="2 3">GH-Sj1</strain>
    </source>
</reference>
<dbReference type="EMBL" id="CP075864">
    <property type="protein sequence ID" value="QYS94436.1"/>
    <property type="molecule type" value="Genomic_DNA"/>
</dbReference>
<name>A0A8G0L2B4_9HYPO</name>
<sequence length="413" mass="45899">MTDFAIGIVSQGIQVCSVIATYISTLKDRDEDLAAIDRQAQGLESVFRALKESLTQGSLDASTSPAAAQVLSSMQTCEAELNSLKELAAHFSDSPSPNARPQDKFKQQVKKLRYPIQKPDICRIQKSLGTVKETLDLALQNLELSCSCLAISKLSNLEAATQQASSSFAALGSDISTLHTKLDELLDRLQQNNTVGAARLDEADPRVAIYKLAYKPSNLAALCASLESTTNVLRTAPIAEASSCPCRRHILHRTKRISWLPWDFWDDEVLRFKHYKGCKYFRSNGDERSRTRRLRITSFIKNAVIITLYTSTGAGGQSLGVNLEYRVTVDRMISPAFRVISVLEECAMDHMTIFPFMRKALQKDPAQWKNLVFSAGQKIDYLFRLGKASPKDVDSRNRSLLHAVAEVVSQDFS</sequence>
<feature type="domain" description="Azaphilone pigments biosynthesis cluster protein L N-terminal" evidence="1">
    <location>
        <begin position="7"/>
        <end position="200"/>
    </location>
</feature>